<proteinExistence type="predicted"/>
<organism evidence="1 2">
    <name type="scientific">Prorocentrum cordatum</name>
    <dbReference type="NCBI Taxonomy" id="2364126"/>
    <lineage>
        <taxon>Eukaryota</taxon>
        <taxon>Sar</taxon>
        <taxon>Alveolata</taxon>
        <taxon>Dinophyceae</taxon>
        <taxon>Prorocentrales</taxon>
        <taxon>Prorocentraceae</taxon>
        <taxon>Prorocentrum</taxon>
    </lineage>
</organism>
<evidence type="ECO:0000313" key="1">
    <source>
        <dbReference type="EMBL" id="CAK0893689.1"/>
    </source>
</evidence>
<evidence type="ECO:0000313" key="2">
    <source>
        <dbReference type="Proteomes" id="UP001189429"/>
    </source>
</evidence>
<accession>A0ABN9X4P9</accession>
<dbReference type="Proteomes" id="UP001189429">
    <property type="component" value="Unassembled WGS sequence"/>
</dbReference>
<sequence>MWRSGWGRHFLRLRSGSSRRKVRARGGLALAEAGRLSVVLYAGQTLLGLRLTQCGSATQRSIAAVTAVPLASALFTSRRLMSSPGAESYTGNSAQGLVLCLLGFAVYIQGRHLR</sequence>
<name>A0ABN9X4P9_9DINO</name>
<protein>
    <submittedName>
        <fullName evidence="1">Uncharacterized protein</fullName>
    </submittedName>
</protein>
<keyword evidence="2" id="KW-1185">Reference proteome</keyword>
<dbReference type="EMBL" id="CAUYUJ010019789">
    <property type="protein sequence ID" value="CAK0893689.1"/>
    <property type="molecule type" value="Genomic_DNA"/>
</dbReference>
<comment type="caution">
    <text evidence="1">The sequence shown here is derived from an EMBL/GenBank/DDBJ whole genome shotgun (WGS) entry which is preliminary data.</text>
</comment>
<reference evidence="1" key="1">
    <citation type="submission" date="2023-10" db="EMBL/GenBank/DDBJ databases">
        <authorList>
            <person name="Chen Y."/>
            <person name="Shah S."/>
            <person name="Dougan E. K."/>
            <person name="Thang M."/>
            <person name="Chan C."/>
        </authorList>
    </citation>
    <scope>NUCLEOTIDE SEQUENCE [LARGE SCALE GENOMIC DNA]</scope>
</reference>
<gene>
    <name evidence="1" type="ORF">PCOR1329_LOCUS72950</name>
</gene>